<dbReference type="InterPro" id="IPR023631">
    <property type="entry name" value="Amidase_dom"/>
</dbReference>
<dbReference type="GO" id="GO:0050567">
    <property type="term" value="F:glutaminyl-tRNA synthase (glutamine-hydrolyzing) activity"/>
    <property type="evidence" value="ECO:0007669"/>
    <property type="project" value="UniProtKB-UniRule"/>
</dbReference>
<name>A0A383WJD3_TETOB</name>
<comment type="catalytic activity">
    <reaction evidence="6 7">
        <text>L-glutamyl-tRNA(Gln) + L-glutamine + ATP + H2O = L-glutaminyl-tRNA(Gln) + L-glutamate + ADP + phosphate + H(+)</text>
        <dbReference type="Rhea" id="RHEA:17521"/>
        <dbReference type="Rhea" id="RHEA-COMP:9681"/>
        <dbReference type="Rhea" id="RHEA-COMP:9684"/>
        <dbReference type="ChEBI" id="CHEBI:15377"/>
        <dbReference type="ChEBI" id="CHEBI:15378"/>
        <dbReference type="ChEBI" id="CHEBI:29985"/>
        <dbReference type="ChEBI" id="CHEBI:30616"/>
        <dbReference type="ChEBI" id="CHEBI:43474"/>
        <dbReference type="ChEBI" id="CHEBI:58359"/>
        <dbReference type="ChEBI" id="CHEBI:78520"/>
        <dbReference type="ChEBI" id="CHEBI:78521"/>
        <dbReference type="ChEBI" id="CHEBI:456216"/>
        <dbReference type="EC" id="6.3.5.7"/>
    </reaction>
</comment>
<evidence type="ECO:0000256" key="8">
    <source>
        <dbReference type="PIRSR" id="PIRSR001221-1"/>
    </source>
</evidence>
<evidence type="ECO:0000259" key="9">
    <source>
        <dbReference type="Pfam" id="PF01425"/>
    </source>
</evidence>
<evidence type="ECO:0000256" key="2">
    <source>
        <dbReference type="ARBA" id="ARBA00022598"/>
    </source>
</evidence>
<dbReference type="InterPro" id="IPR000120">
    <property type="entry name" value="Amidase"/>
</dbReference>
<dbReference type="InterPro" id="IPR036928">
    <property type="entry name" value="AS_sf"/>
</dbReference>
<dbReference type="InterPro" id="IPR004412">
    <property type="entry name" value="GatA"/>
</dbReference>
<dbReference type="GO" id="GO:0005524">
    <property type="term" value="F:ATP binding"/>
    <property type="evidence" value="ECO:0007669"/>
    <property type="project" value="UniProtKB-KW"/>
</dbReference>
<keyword evidence="11" id="KW-1185">Reference proteome</keyword>
<evidence type="ECO:0000256" key="3">
    <source>
        <dbReference type="ARBA" id="ARBA00022741"/>
    </source>
</evidence>
<feature type="active site" description="Charge relay system" evidence="7 8">
    <location>
        <position position="159"/>
    </location>
</feature>
<feature type="active site" description="Acyl-ester intermediate" evidence="7 8">
    <location>
        <position position="183"/>
    </location>
</feature>
<dbReference type="PROSITE" id="PS00571">
    <property type="entry name" value="AMIDASES"/>
    <property type="match status" value="1"/>
</dbReference>
<dbReference type="EC" id="6.3.5.7" evidence="7"/>
<dbReference type="PANTHER" id="PTHR11895">
    <property type="entry name" value="TRANSAMIDASE"/>
    <property type="match status" value="1"/>
</dbReference>
<dbReference type="NCBIfam" id="TIGR00132">
    <property type="entry name" value="gatA"/>
    <property type="match status" value="1"/>
</dbReference>
<evidence type="ECO:0000256" key="5">
    <source>
        <dbReference type="ARBA" id="ARBA00022917"/>
    </source>
</evidence>
<keyword evidence="3 7" id="KW-0547">Nucleotide-binding</keyword>
<evidence type="ECO:0000256" key="6">
    <source>
        <dbReference type="ARBA" id="ARBA00047407"/>
    </source>
</evidence>
<gene>
    <name evidence="7" type="primary">GATA</name>
    <name evidence="10" type="ORF">BQ4739_LOCUS17923</name>
</gene>
<sequence length="515" mass="53657">MRTVCAAAQASLLKSIQQNVATKQQSAVEVTQAYLQQLKSVEGQVHSFLTVNEERALAQAAAVDAAIARGEAAGPLAGVPIAIKDSICTAGLRTTAGSRVLDSYLPPFDATAVARLKAAGAVLIGKTNLDEFCMGSSTENSAYQVTRNPWDTARVPGGSSGGSAAAVAARQCAAALGSDTGGSIRQPAHFCGVVGLKPSYGRISRFGLIAYGSSLDCIGPLTHSVEDAARLLNVMAGPDSSDATCSKEAVPDFTAQLQPAGALNDKCLAGLRVGLISQTIGEGVAPGVMGAVNGALQHLQQLGAEVEEVSLPTFDLGLPAYYVLALSEASSNLSRYDGVRYGQRASDDAAARDLRHMYANTRGAGLGPEVKRRILMGSYALSAGYYDAYYKRAQQVRTLVQQELQAALQQYDVLLCPTAPTPAYKIGEKSSDPLAMYKGDLMTININLAGLPAVTVPCGFTEEAGVQLPVGVQFVGRMFEEASLLRVAHVYEQTAGVAGSAQPQVVAGREQLVAA</sequence>
<keyword evidence="4 7" id="KW-0067">ATP-binding</keyword>
<keyword evidence="5 7" id="KW-0648">Protein biosynthesis</keyword>
<keyword evidence="7" id="KW-0934">Plastid</keyword>
<dbReference type="Gene3D" id="3.90.1300.10">
    <property type="entry name" value="Amidase signature (AS) domain"/>
    <property type="match status" value="1"/>
</dbReference>
<comment type="miscellaneous">
    <text evidence="7">This protein may be expected to contain an N-terminal transit peptide but none has been predicted.</text>
</comment>
<comment type="subunit">
    <text evidence="7">Subunit of the heterotrimeric GatCAB amidotransferase (AdT) complex, composed of A, B and C subunits.</text>
</comment>
<dbReference type="GO" id="GO:0030956">
    <property type="term" value="C:glutamyl-tRNA(Gln) amidotransferase complex"/>
    <property type="evidence" value="ECO:0007669"/>
    <property type="project" value="UniProtKB-UniRule"/>
</dbReference>
<dbReference type="PIRSF" id="PIRSF001221">
    <property type="entry name" value="Amidase_fungi"/>
    <property type="match status" value="1"/>
</dbReference>
<reference evidence="10 11" key="1">
    <citation type="submission" date="2016-10" db="EMBL/GenBank/DDBJ databases">
        <authorList>
            <person name="Cai Z."/>
        </authorList>
    </citation>
    <scope>NUCLEOTIDE SEQUENCE [LARGE SCALE GENOMIC DNA]</scope>
</reference>
<dbReference type="GO" id="GO:0032543">
    <property type="term" value="P:mitochondrial translation"/>
    <property type="evidence" value="ECO:0007669"/>
    <property type="project" value="UniProtKB-UniRule"/>
</dbReference>
<feature type="domain" description="Amidase" evidence="9">
    <location>
        <begin position="29"/>
        <end position="485"/>
    </location>
</feature>
<protein>
    <recommendedName>
        <fullName evidence="7">Glutamyl-tRNA(Gln) amidotransferase subunit A, chloroplastic/mitochondrial</fullName>
        <shortName evidence="7">Glu-AdT subunit A</shortName>
        <ecNumber evidence="7">6.3.5.7</ecNumber>
    </recommendedName>
</protein>
<dbReference type="EMBL" id="FNXT01001291">
    <property type="protein sequence ID" value="SZX77568.1"/>
    <property type="molecule type" value="Genomic_DNA"/>
</dbReference>
<dbReference type="HAMAP" id="MF_00120">
    <property type="entry name" value="GatA"/>
    <property type="match status" value="1"/>
</dbReference>
<dbReference type="PANTHER" id="PTHR11895:SF7">
    <property type="entry name" value="GLUTAMYL-TRNA(GLN) AMIDOTRANSFERASE SUBUNIT A, MITOCHONDRIAL"/>
    <property type="match status" value="1"/>
</dbReference>
<evidence type="ECO:0000256" key="1">
    <source>
        <dbReference type="ARBA" id="ARBA00008069"/>
    </source>
</evidence>
<keyword evidence="2 7" id="KW-0436">Ligase</keyword>
<accession>A0A383WJD3</accession>
<dbReference type="InterPro" id="IPR020556">
    <property type="entry name" value="Amidase_CS"/>
</dbReference>
<comment type="function">
    <text evidence="7">Allows the formation of correctly charged Gln-tRNA(Gln) through the transamidation of misacylated Glu-tRNA(Gln) in chloroplasts and mitochondria. The reaction takes place in the presence of glutamine and ATP through an activated gamma-phospho-Glu-tRNA(Gln).</text>
</comment>
<comment type="similarity">
    <text evidence="1 7">Belongs to the amidase family. GatA subfamily.</text>
</comment>
<evidence type="ECO:0000256" key="7">
    <source>
        <dbReference type="HAMAP-Rule" id="MF_03150"/>
    </source>
</evidence>
<dbReference type="Pfam" id="PF01425">
    <property type="entry name" value="Amidase"/>
    <property type="match status" value="1"/>
</dbReference>
<comment type="subcellular location">
    <subcellularLocation>
        <location evidence="7">Mitochondrion</location>
    </subcellularLocation>
    <subcellularLocation>
        <location evidence="7">Plastid</location>
        <location evidence="7">Chloroplast stroma</location>
    </subcellularLocation>
</comment>
<organism evidence="10 11">
    <name type="scientific">Tetradesmus obliquus</name>
    <name type="common">Green alga</name>
    <name type="synonym">Acutodesmus obliquus</name>
    <dbReference type="NCBI Taxonomy" id="3088"/>
    <lineage>
        <taxon>Eukaryota</taxon>
        <taxon>Viridiplantae</taxon>
        <taxon>Chlorophyta</taxon>
        <taxon>core chlorophytes</taxon>
        <taxon>Chlorophyceae</taxon>
        <taxon>CS clade</taxon>
        <taxon>Sphaeropleales</taxon>
        <taxon>Scenedesmaceae</taxon>
        <taxon>Tetradesmus</taxon>
    </lineage>
</organism>
<feature type="active site" description="Charge relay system" evidence="7 8">
    <location>
        <position position="84"/>
    </location>
</feature>
<dbReference type="GO" id="GO:0070681">
    <property type="term" value="P:glutaminyl-tRNAGln biosynthesis via transamidation"/>
    <property type="evidence" value="ECO:0007669"/>
    <property type="project" value="UniProtKB-UniRule"/>
</dbReference>
<evidence type="ECO:0000313" key="10">
    <source>
        <dbReference type="EMBL" id="SZX77568.1"/>
    </source>
</evidence>
<dbReference type="Proteomes" id="UP000256970">
    <property type="component" value="Unassembled WGS sequence"/>
</dbReference>
<dbReference type="GO" id="GO:0005739">
    <property type="term" value="C:mitochondrion"/>
    <property type="evidence" value="ECO:0007669"/>
    <property type="project" value="UniProtKB-SubCell"/>
</dbReference>
<keyword evidence="7" id="KW-0496">Mitochondrion</keyword>
<evidence type="ECO:0000313" key="11">
    <source>
        <dbReference type="Proteomes" id="UP000256970"/>
    </source>
</evidence>
<evidence type="ECO:0000256" key="4">
    <source>
        <dbReference type="ARBA" id="ARBA00022840"/>
    </source>
</evidence>
<dbReference type="STRING" id="3088.A0A383WJD3"/>
<proteinExistence type="inferred from homology"/>
<dbReference type="AlphaFoldDB" id="A0A383WJD3"/>
<keyword evidence="7" id="KW-0150">Chloroplast</keyword>
<dbReference type="SUPFAM" id="SSF75304">
    <property type="entry name" value="Amidase signature (AS) enzymes"/>
    <property type="match status" value="1"/>
</dbReference>
<dbReference type="GO" id="GO:0009570">
    <property type="term" value="C:chloroplast stroma"/>
    <property type="evidence" value="ECO:0007669"/>
    <property type="project" value="UniProtKB-SubCell"/>
</dbReference>